<reference evidence="1" key="1">
    <citation type="submission" date="2014-11" db="EMBL/GenBank/DDBJ databases">
        <authorList>
            <person name="Amaro Gonzalez C."/>
        </authorList>
    </citation>
    <scope>NUCLEOTIDE SEQUENCE</scope>
</reference>
<sequence>MSSQPICSVTQSRNFKRGKVNPLNGKSTVVLVA</sequence>
<name>A0A0E9V1A3_ANGAN</name>
<proteinExistence type="predicted"/>
<reference evidence="1" key="2">
    <citation type="journal article" date="2015" name="Fish Shellfish Immunol.">
        <title>Early steps in the European eel (Anguilla anguilla)-Vibrio vulnificus interaction in the gills: Role of the RtxA13 toxin.</title>
        <authorList>
            <person name="Callol A."/>
            <person name="Pajuelo D."/>
            <person name="Ebbesson L."/>
            <person name="Teles M."/>
            <person name="MacKenzie S."/>
            <person name="Amaro C."/>
        </authorList>
    </citation>
    <scope>NUCLEOTIDE SEQUENCE</scope>
</reference>
<evidence type="ECO:0000313" key="1">
    <source>
        <dbReference type="EMBL" id="JAH71817.1"/>
    </source>
</evidence>
<dbReference type="EMBL" id="GBXM01036760">
    <property type="protein sequence ID" value="JAH71817.1"/>
    <property type="molecule type" value="Transcribed_RNA"/>
</dbReference>
<organism evidence="1">
    <name type="scientific">Anguilla anguilla</name>
    <name type="common">European freshwater eel</name>
    <name type="synonym">Muraena anguilla</name>
    <dbReference type="NCBI Taxonomy" id="7936"/>
    <lineage>
        <taxon>Eukaryota</taxon>
        <taxon>Metazoa</taxon>
        <taxon>Chordata</taxon>
        <taxon>Craniata</taxon>
        <taxon>Vertebrata</taxon>
        <taxon>Euteleostomi</taxon>
        <taxon>Actinopterygii</taxon>
        <taxon>Neopterygii</taxon>
        <taxon>Teleostei</taxon>
        <taxon>Anguilliformes</taxon>
        <taxon>Anguillidae</taxon>
        <taxon>Anguilla</taxon>
    </lineage>
</organism>
<protein>
    <submittedName>
        <fullName evidence="1">Uncharacterized protein</fullName>
    </submittedName>
</protein>
<dbReference type="AlphaFoldDB" id="A0A0E9V1A3"/>
<accession>A0A0E9V1A3</accession>